<dbReference type="Pfam" id="PF05380">
    <property type="entry name" value="Peptidase_A17"/>
    <property type="match status" value="1"/>
</dbReference>
<dbReference type="EnsemblMetazoa" id="CLYHEMT012107.1">
    <property type="protein sequence ID" value="CLYHEMP012107.1"/>
    <property type="gene ID" value="CLYHEMG012107"/>
</dbReference>
<dbReference type="Pfam" id="PF03564">
    <property type="entry name" value="DUF1759"/>
    <property type="match status" value="1"/>
</dbReference>
<dbReference type="GeneID" id="136816951"/>
<dbReference type="InterPro" id="IPR043502">
    <property type="entry name" value="DNA/RNA_pol_sf"/>
</dbReference>
<dbReference type="Gene3D" id="3.30.420.10">
    <property type="entry name" value="Ribonuclease H-like superfamily/Ribonuclease H"/>
    <property type="match status" value="1"/>
</dbReference>
<dbReference type="GO" id="GO:0003676">
    <property type="term" value="F:nucleic acid binding"/>
    <property type="evidence" value="ECO:0007669"/>
    <property type="project" value="InterPro"/>
</dbReference>
<name>A0A7M5V673_9CNID</name>
<feature type="compositionally biased region" description="Polar residues" evidence="1">
    <location>
        <begin position="2075"/>
        <end position="2084"/>
    </location>
</feature>
<evidence type="ECO:0000313" key="3">
    <source>
        <dbReference type="EnsemblMetazoa" id="CLYHEMP012107.1"/>
    </source>
</evidence>
<dbReference type="InterPro" id="IPR041588">
    <property type="entry name" value="Integrase_H2C2"/>
</dbReference>
<dbReference type="OrthoDB" id="5987599at2759"/>
<protein>
    <recommendedName>
        <fullName evidence="2">Integrase catalytic domain-containing protein</fullName>
    </recommendedName>
</protein>
<accession>A0A7M5V673</accession>
<dbReference type="InterPro" id="IPR005312">
    <property type="entry name" value="DUF1759"/>
</dbReference>
<evidence type="ECO:0000259" key="2">
    <source>
        <dbReference type="PROSITE" id="PS50994"/>
    </source>
</evidence>
<dbReference type="PROSITE" id="PS50994">
    <property type="entry name" value="INTEGRASE"/>
    <property type="match status" value="1"/>
</dbReference>
<dbReference type="Gene3D" id="3.10.10.10">
    <property type="entry name" value="HIV Type 1 Reverse Transcriptase, subunit A, domain 1"/>
    <property type="match status" value="1"/>
</dbReference>
<dbReference type="SUPFAM" id="SSF53098">
    <property type="entry name" value="Ribonuclease H-like"/>
    <property type="match status" value="1"/>
</dbReference>
<dbReference type="PANTHER" id="PTHR47331:SF1">
    <property type="entry name" value="GAG-LIKE PROTEIN"/>
    <property type="match status" value="1"/>
</dbReference>
<proteinExistence type="predicted"/>
<feature type="compositionally biased region" description="Gly residues" evidence="1">
    <location>
        <begin position="328"/>
        <end position="345"/>
    </location>
</feature>
<feature type="region of interest" description="Disordered" evidence="1">
    <location>
        <begin position="2052"/>
        <end position="2106"/>
    </location>
</feature>
<dbReference type="InterPro" id="IPR012337">
    <property type="entry name" value="RNaseH-like_sf"/>
</dbReference>
<keyword evidence="4" id="KW-1185">Reference proteome</keyword>
<dbReference type="InterPro" id="IPR043128">
    <property type="entry name" value="Rev_trsase/Diguanyl_cyclase"/>
</dbReference>
<feature type="domain" description="Integrase catalytic" evidence="2">
    <location>
        <begin position="1407"/>
        <end position="1603"/>
    </location>
</feature>
<dbReference type="Pfam" id="PF17921">
    <property type="entry name" value="Integrase_H2C2"/>
    <property type="match status" value="1"/>
</dbReference>
<dbReference type="InterPro" id="IPR040676">
    <property type="entry name" value="DUF5641"/>
</dbReference>
<dbReference type="InterPro" id="IPR001584">
    <property type="entry name" value="Integrase_cat-core"/>
</dbReference>
<dbReference type="RefSeq" id="XP_066929392.1">
    <property type="nucleotide sequence ID" value="XM_067073291.1"/>
</dbReference>
<dbReference type="PANTHER" id="PTHR47331">
    <property type="entry name" value="PHD-TYPE DOMAIN-CONTAINING PROTEIN"/>
    <property type="match status" value="1"/>
</dbReference>
<organism evidence="3 4">
    <name type="scientific">Clytia hemisphaerica</name>
    <dbReference type="NCBI Taxonomy" id="252671"/>
    <lineage>
        <taxon>Eukaryota</taxon>
        <taxon>Metazoa</taxon>
        <taxon>Cnidaria</taxon>
        <taxon>Hydrozoa</taxon>
        <taxon>Hydroidolina</taxon>
        <taxon>Leptothecata</taxon>
        <taxon>Obeliida</taxon>
        <taxon>Clytiidae</taxon>
        <taxon>Clytia</taxon>
    </lineage>
</organism>
<feature type="region of interest" description="Disordered" evidence="1">
    <location>
        <begin position="310"/>
        <end position="355"/>
    </location>
</feature>
<reference evidence="3" key="1">
    <citation type="submission" date="2021-01" db="UniProtKB">
        <authorList>
            <consortium name="EnsemblMetazoa"/>
        </authorList>
    </citation>
    <scope>IDENTIFICATION</scope>
</reference>
<dbReference type="Proteomes" id="UP000594262">
    <property type="component" value="Unplaced"/>
</dbReference>
<dbReference type="SUPFAM" id="SSF56672">
    <property type="entry name" value="DNA/RNA polymerases"/>
    <property type="match status" value="1"/>
</dbReference>
<feature type="compositionally biased region" description="Polar residues" evidence="1">
    <location>
        <begin position="2093"/>
        <end position="2106"/>
    </location>
</feature>
<sequence length="2106" mass="233480">MSETEDDKTLRLARRKRNGKKSTCHHYIDDIEKHLSQLDQLEESKQVTVLGALKTLRDSLVDLKSEFLALDMEYLNLLESDDDYDHAYGESSQLQAKIDVTTGSVTNLLDSLKSKASNTSISSHEHKVPISVKLPKLEIKKFSGNPSQWRSFWDSFQAAVGKHSYIEDVQKFNFLKGLLEGRAAMAISGLELSDKNYKEAVSLLSDRFGSKQVVITHHMDTLLQILPVKAGTDVKQLRAVYDKIEINVRGLQSLGIKPDQYGCLLVPVIMSKVPEDIRLIILRQFSSENWTFEVLLKCFKQELEAREKCEAVSKSSKSKEPPSDKGSGKGNKGSEGSQNNGGGGSSRNLLNPTGRQDNKIRCSYCRGEHSSAKCDIVQDVNTRWKYVKRNHLCFNCLAKNHGLKECTKRSCRNCEEKHHESLCQGTPSTGLIARAKKLTLLQTAKVKVYHPNDNNQVSKVRIVFDMGSNDSYITKSIKDKLKLPSLGKHKMVISGFGGSSKGSKEYDMTALNLKSRFGGGSFPLSALVVPTITSSPLNPSVEFQHHEHLASLDLADDFTTPQEEICVLIGVDQYHRFVSGETVRRSSGPVATKSVFGWLVSGPIEGTSSSFSNSLLLSSQTPSIDERLSRFWDLESMGIVDESIEDEVMTKEFKDSIVHNGERYEVPLPRKDVHPDLQDNFSVAKQRLFGLKKKFNHNPDLKAQYNQYFEDQLEQNIIEKVDTKDHGKQGWTHYLPHHCVIREERETTKMRIVFDASCQSNDNPSLNQCLETGPSLNPELFDILLRFRLFPIALVSDIEKAFHMISVRPEDRDVLRFVWFDPKDNNKLVTYRQKRVLMGLNASPFILTATVQNHLEKQKGNDSKYRSLVEGITNSLYVDDLCTGEFDEEAAFQFFKDSKKLMEEGQFNLRKWKTSSSGVSEKMVKEGETLGSDDCKVLGIPWNPRSDVFFFSLHEFASKFLDMVVTKRNVVSVVAQLFDPLGLLSPAFITAKVLLQKIHKSSSDWDKVVEKDLQDEWKDWLNLLIEIGSVKIQRFYFFGLDSFSRESLIELHGFSDASAVAYGAVVYAVEKSSRRAVTVTSKTRVSPLKETSIPRLELLGAYILSVLIQRVKQAMSNMIKIDGIHCWTDSMVVLYWLDSGKELKQFVRNRVKKIKKHTQEGIWRHCPGKENPSDMTSRGVSSKEEFEEGLWFRGPEWLSKDPEHWPKQKLEVDMSVKEKAMKEVKVSKVLLSRVTTVQLIEFQRFSEFKSLIRSVAWAIRFCHNFQVYHGSRFSLGQLRKGPLTVDELKKAELDVLHQVQNQLSDDRLKELECSLSVKLNVDGLLETVGRLEEASSCNRILIPRDSHVSALIILQAHQKVKHSGVAATLAEVRSRFWIPQGRQFVKKILKNCIVCKKLNSKSFSTIEGLLPEFRIDKNVTGFEHVGLDYLGPLYVVEKSSSTSVEKKVWVALFTCATTRAVHLELVNDMTTDCFLNSFRRFCARRGIPSFIVSDNAKTFKAADKYLLKLSKESEVLDYFSSLKITWHFILEKSPWWGGFWERMVKLTKSSLKKTLGKVNVSFEGLHTILTEIEAVLNCRPLTYVGADDEIECLTPSHLICGKRIISLPTGQVVKTLEESYQHVKKCFEDARERWYREYLTELRVHHKKVKKFETPKVGSLVLVKDENKKRQLWNVGKIENLIFGRKNVVRGALISFGIEGKHKVKRPLELLYPLEVHGWDSFHFSGQETSTGLPNEMQQSKNHVSVEKESQPIIPAVVQNLVFSPKHHTSISSEPSIVATSGPSVPVVSGPSVPVVSGPSVPVVSGPSVPVVSGPSVPVVSGPSVPVVSGPSVPVVSGLSVPVVSGPSVPVVSGLSVPVVSGPSVPVVSGLSVPVVSGPSVPVVSDLSVPVVSGPSVPVVSGLSVPVVSGPSVPVVSGLSVPVVSGPSVPAVSGPSVPAVSGPSVPAVSGPSVPVVSDLSVPVVSGPSVPVVSGPSVPAVSGLSVPVVFGLPVPVVSGPSVPVVSGPSAPVVSGPPVPVVSDPLIPVASGLSNCYQYNQDELIALPRTPKRDLRTISTGPSTCKPVHTTRKTSKEQQLSNSKTKLNPLAKTYNLRSLRSKTSSSGV</sequence>
<dbReference type="Pfam" id="PF18701">
    <property type="entry name" value="DUF5641"/>
    <property type="match status" value="1"/>
</dbReference>
<feature type="compositionally biased region" description="Basic and acidic residues" evidence="1">
    <location>
        <begin position="310"/>
        <end position="327"/>
    </location>
</feature>
<dbReference type="Gene3D" id="3.30.70.270">
    <property type="match status" value="1"/>
</dbReference>
<dbReference type="InterPro" id="IPR036397">
    <property type="entry name" value="RNaseH_sf"/>
</dbReference>
<evidence type="ECO:0000256" key="1">
    <source>
        <dbReference type="SAM" id="MobiDB-lite"/>
    </source>
</evidence>
<dbReference type="Gene3D" id="1.10.340.70">
    <property type="match status" value="1"/>
</dbReference>
<evidence type="ECO:0000313" key="4">
    <source>
        <dbReference type="Proteomes" id="UP000594262"/>
    </source>
</evidence>
<dbReference type="InterPro" id="IPR008042">
    <property type="entry name" value="Retrotrans_Pao"/>
</dbReference>
<dbReference type="GO" id="GO:0015074">
    <property type="term" value="P:DNA integration"/>
    <property type="evidence" value="ECO:0007669"/>
    <property type="project" value="InterPro"/>
</dbReference>